<dbReference type="RefSeq" id="WP_075058797.1">
    <property type="nucleotide sequence ID" value="NZ_CP012357.1"/>
</dbReference>
<evidence type="ECO:0000256" key="2">
    <source>
        <dbReference type="SAM" id="SignalP"/>
    </source>
</evidence>
<dbReference type="PROSITE" id="PS51257">
    <property type="entry name" value="PROKAR_LIPOPROTEIN"/>
    <property type="match status" value="1"/>
</dbReference>
<feature type="region of interest" description="Disordered" evidence="1">
    <location>
        <begin position="26"/>
        <end position="47"/>
    </location>
</feature>
<accession>A0A0K1W3N0</accession>
<dbReference type="Proteomes" id="UP000067476">
    <property type="component" value="Chromosome"/>
</dbReference>
<evidence type="ECO:0000313" key="3">
    <source>
        <dbReference type="EMBL" id="AKX34722.1"/>
    </source>
</evidence>
<dbReference type="AlphaFoldDB" id="A0A0K1W3N0"/>
<dbReference type="KEGG" id="sll:SLITO_v1c11110"/>
<sequence>MKKLLSILGSVAFMATSISTVVACGNTEKTEEENKPETPNPEGENSKDLKDLIKVDKFIAGNKLSDGTIDPSIAIGDEGFKITEAGIVDSMNNINKTNIDINSIQLNKLTSGINGIGDIYKIIAKEGMGYKGEVNVVLNKGVDPNLFFANKDIGNIYVYQGAFNKIDDVLKHEKNKKSILAMAVENLGSANKDFEYLRSNLLQGENMLNPNAKVIIDNAVATKTGVTLNKFPTMNNIFIQRDKIEIKYSLKKDERITFYEALPESKTIDAPKDLLENESFEGSKKLKDLVYSKLSDKFKTKIDIKKFEEFTRIKYKVKKSSNESSLVTKIDILPGYEDLYGHDGGSFNSYIVTDKLVGYGTNGGNLGEYEEGGKLDIKYTTGMGFVEMAGAMKGDFYQGHAIFEEK</sequence>
<dbReference type="OrthoDB" id="387663at2"/>
<dbReference type="PATRIC" id="fig|216942.3.peg.1134"/>
<proteinExistence type="predicted"/>
<dbReference type="NCBIfam" id="NF038029">
    <property type="entry name" value="LP_plasma"/>
    <property type="match status" value="1"/>
</dbReference>
<dbReference type="NCBIfam" id="NF045726">
    <property type="entry name" value="XXplasma_LP"/>
    <property type="match status" value="1"/>
</dbReference>
<organism evidence="3 4">
    <name type="scientific">Spiroplasma litorale</name>
    <dbReference type="NCBI Taxonomy" id="216942"/>
    <lineage>
        <taxon>Bacteria</taxon>
        <taxon>Bacillati</taxon>
        <taxon>Mycoplasmatota</taxon>
        <taxon>Mollicutes</taxon>
        <taxon>Entomoplasmatales</taxon>
        <taxon>Spiroplasmataceae</taxon>
        <taxon>Spiroplasma</taxon>
    </lineage>
</organism>
<keyword evidence="4" id="KW-1185">Reference proteome</keyword>
<protein>
    <recommendedName>
        <fullName evidence="5">Lipoprotein</fullName>
    </recommendedName>
</protein>
<feature type="chain" id="PRO_5005470899" description="Lipoprotein" evidence="2">
    <location>
        <begin position="24"/>
        <end position="406"/>
    </location>
</feature>
<feature type="signal peptide" evidence="2">
    <location>
        <begin position="1"/>
        <end position="23"/>
    </location>
</feature>
<dbReference type="STRING" id="216942.SLITO_v1c11110"/>
<evidence type="ECO:0000256" key="1">
    <source>
        <dbReference type="SAM" id="MobiDB-lite"/>
    </source>
</evidence>
<evidence type="ECO:0000313" key="4">
    <source>
        <dbReference type="Proteomes" id="UP000067476"/>
    </source>
</evidence>
<reference evidence="3 4" key="1">
    <citation type="journal article" date="2015" name="Genome Announc.">
        <title>Complete Genome Sequence of Spiroplasma litorale TN-1T (DSM 21781), a Bacterium Isolated from a Green-Eyed Horsefly (Tabanus nigrovittatus).</title>
        <authorList>
            <person name="Lo W.S."/>
            <person name="Lai Y.C."/>
            <person name="Lien Y.W."/>
            <person name="Wang T.H."/>
            <person name="Kuo C.H."/>
        </authorList>
    </citation>
    <scope>NUCLEOTIDE SEQUENCE [LARGE SCALE GENOMIC DNA]</scope>
    <source>
        <strain evidence="3 4">TN-1</strain>
    </source>
</reference>
<dbReference type="InterPro" id="IPR054816">
    <property type="entry name" value="Lipoprotein_mollicutes-type_CS"/>
</dbReference>
<name>A0A0K1W3N0_9MOLU</name>
<keyword evidence="2" id="KW-0732">Signal</keyword>
<dbReference type="EMBL" id="CP012357">
    <property type="protein sequence ID" value="AKX34722.1"/>
    <property type="molecule type" value="Genomic_DNA"/>
</dbReference>
<evidence type="ECO:0008006" key="5">
    <source>
        <dbReference type="Google" id="ProtNLM"/>
    </source>
</evidence>
<gene>
    <name evidence="3" type="ORF">SLITO_v1c11110</name>
</gene>